<comment type="subcellular location">
    <subcellularLocation>
        <location evidence="1">Membrane</location>
        <topology evidence="1">Multi-pass membrane protein</topology>
    </subcellularLocation>
</comment>
<dbReference type="GO" id="GO:0000324">
    <property type="term" value="C:fungal-type vacuole"/>
    <property type="evidence" value="ECO:0007669"/>
    <property type="project" value="TreeGrafter"/>
</dbReference>
<name>A0A507AKC1_9PEZI</name>
<evidence type="ECO:0000256" key="4">
    <source>
        <dbReference type="ARBA" id="ARBA00023136"/>
    </source>
</evidence>
<protein>
    <recommendedName>
        <fullName evidence="9">Sphingoid long-chain base transporter RSB1</fullName>
    </recommendedName>
</protein>
<sequence length="302" mass="33194">MTAPPGYDPSLYPDGIVVFGSDQNCTLATCPVEWSILRAQPSIAANAVFIAAFGSSLLIHVVQGVWTKTWGFLAAMAAGSILEIVGYGGRIMLHDNPFSFDGFMMQVICITIAPVFYCAAIYVIFAQIINHLDASLSRIKPKLLYIIFIPCDIISLILQAVGGALSVVASTRSGVESGEHISLAGLIFQVIALGTFTIIFIDYLFRYRRAQRRSGGRVSRRTSVFLRFLFLSVVLILIRCVYRIIELQGGYFSATFRNEGLFIGLESSVMAVAVFCFNVSHPGFFFKDQDAREKMTSESSTD</sequence>
<dbReference type="RefSeq" id="XP_030989138.1">
    <property type="nucleotide sequence ID" value="XM_031136175.1"/>
</dbReference>
<keyword evidence="2 5" id="KW-0812">Transmembrane</keyword>
<feature type="transmembrane region" description="Helical" evidence="5">
    <location>
        <begin position="181"/>
        <end position="205"/>
    </location>
</feature>
<evidence type="ECO:0000256" key="1">
    <source>
        <dbReference type="ARBA" id="ARBA00004141"/>
    </source>
</evidence>
<evidence type="ECO:0000313" key="8">
    <source>
        <dbReference type="Proteomes" id="UP000319257"/>
    </source>
</evidence>
<evidence type="ECO:0000313" key="6">
    <source>
        <dbReference type="EMBL" id="TPX07427.1"/>
    </source>
</evidence>
<evidence type="ECO:0000256" key="5">
    <source>
        <dbReference type="SAM" id="Phobius"/>
    </source>
</evidence>
<organism evidence="6 8">
    <name type="scientific">Thyridium curvatum</name>
    <dbReference type="NCBI Taxonomy" id="1093900"/>
    <lineage>
        <taxon>Eukaryota</taxon>
        <taxon>Fungi</taxon>
        <taxon>Dikarya</taxon>
        <taxon>Ascomycota</taxon>
        <taxon>Pezizomycotina</taxon>
        <taxon>Sordariomycetes</taxon>
        <taxon>Sordariomycetidae</taxon>
        <taxon>Thyridiales</taxon>
        <taxon>Thyridiaceae</taxon>
        <taxon>Thyridium</taxon>
    </lineage>
</organism>
<feature type="transmembrane region" description="Helical" evidence="5">
    <location>
        <begin position="103"/>
        <end position="125"/>
    </location>
</feature>
<dbReference type="OrthoDB" id="4521223at2759"/>
<dbReference type="FunCoup" id="A0A507AKC1">
    <property type="interactions" value="31"/>
</dbReference>
<dbReference type="PANTHER" id="PTHR31465">
    <property type="entry name" value="PROTEIN RTA1-RELATED"/>
    <property type="match status" value="1"/>
</dbReference>
<dbReference type="AlphaFoldDB" id="A0A507AKC1"/>
<dbReference type="InParanoid" id="A0A507AKC1"/>
<accession>A0A507AKC1</accession>
<evidence type="ECO:0000256" key="2">
    <source>
        <dbReference type="ARBA" id="ARBA00022692"/>
    </source>
</evidence>
<dbReference type="GeneID" id="41969477"/>
<dbReference type="STRING" id="1093900.A0A507AKC1"/>
<reference evidence="6 8" key="1">
    <citation type="submission" date="2019-06" db="EMBL/GenBank/DDBJ databases">
        <title>Draft genome sequence of the filamentous fungus Phialemoniopsis curvata isolated from diesel fuel.</title>
        <authorList>
            <person name="Varaljay V.A."/>
            <person name="Lyon W.J."/>
            <person name="Crouch A.L."/>
            <person name="Drake C.E."/>
            <person name="Hollomon J.M."/>
            <person name="Nadeau L.J."/>
            <person name="Nunn H.S."/>
            <person name="Stevenson B.S."/>
            <person name="Bojanowski C.L."/>
            <person name="Crookes-Goodson W.J."/>
        </authorList>
    </citation>
    <scope>NUCLEOTIDE SEQUENCE [LARGE SCALE GENOMIC DNA]</scope>
    <source>
        <strain evidence="6 8">D216</strain>
    </source>
</reference>
<evidence type="ECO:0000256" key="3">
    <source>
        <dbReference type="ARBA" id="ARBA00022989"/>
    </source>
</evidence>
<dbReference type="PANTHER" id="PTHR31465:SF9">
    <property type="entry name" value="SPHINGOID LONG-CHAIN BASE TRANSPORTER RSB1"/>
    <property type="match status" value="1"/>
</dbReference>
<evidence type="ECO:0000313" key="7">
    <source>
        <dbReference type="EMBL" id="TPX07500.1"/>
    </source>
</evidence>
<keyword evidence="3 5" id="KW-1133">Transmembrane helix</keyword>
<feature type="transmembrane region" description="Helical" evidence="5">
    <location>
        <begin position="265"/>
        <end position="286"/>
    </location>
</feature>
<feature type="transmembrane region" description="Helical" evidence="5">
    <location>
        <begin position="145"/>
        <end position="169"/>
    </location>
</feature>
<keyword evidence="4 5" id="KW-0472">Membrane</keyword>
<gene>
    <name evidence="6" type="ORF">E0L32_002030</name>
    <name evidence="7" type="ORF">E0L32_002103</name>
</gene>
<dbReference type="InterPro" id="IPR007568">
    <property type="entry name" value="RTA1"/>
</dbReference>
<evidence type="ECO:0008006" key="9">
    <source>
        <dbReference type="Google" id="ProtNLM"/>
    </source>
</evidence>
<feature type="transmembrane region" description="Helical" evidence="5">
    <location>
        <begin position="69"/>
        <end position="91"/>
    </location>
</feature>
<comment type="caution">
    <text evidence="6">The sequence shown here is derived from an EMBL/GenBank/DDBJ whole genome shotgun (WGS) entry which is preliminary data.</text>
</comment>
<keyword evidence="8" id="KW-1185">Reference proteome</keyword>
<feature type="transmembrane region" description="Helical" evidence="5">
    <location>
        <begin position="225"/>
        <end position="245"/>
    </location>
</feature>
<dbReference type="Proteomes" id="UP000319257">
    <property type="component" value="Unassembled WGS sequence"/>
</dbReference>
<dbReference type="EMBL" id="SKBQ01000008">
    <property type="protein sequence ID" value="TPX07427.1"/>
    <property type="molecule type" value="Genomic_DNA"/>
</dbReference>
<feature type="transmembrane region" description="Helical" evidence="5">
    <location>
        <begin position="43"/>
        <end position="62"/>
    </location>
</feature>
<dbReference type="GO" id="GO:0005886">
    <property type="term" value="C:plasma membrane"/>
    <property type="evidence" value="ECO:0007669"/>
    <property type="project" value="TreeGrafter"/>
</dbReference>
<dbReference type="Pfam" id="PF04479">
    <property type="entry name" value="RTA1"/>
    <property type="match status" value="1"/>
</dbReference>
<dbReference type="EMBL" id="SKBQ01000008">
    <property type="protein sequence ID" value="TPX07500.1"/>
    <property type="molecule type" value="Genomic_DNA"/>
</dbReference>
<proteinExistence type="predicted"/>